<name>A0A5P8W783_9NOSO</name>
<dbReference type="Proteomes" id="UP000326678">
    <property type="component" value="Chromosome Gxm1"/>
</dbReference>
<dbReference type="KEGG" id="nsh:GXM_06082"/>
<reference evidence="1 2" key="1">
    <citation type="submission" date="2019-10" db="EMBL/GenBank/DDBJ databases">
        <title>Genomic and transcriptomic insights into the perfect genentic adaptation of a filamentous nitrogen-fixing cyanobacterium to rice fields.</title>
        <authorList>
            <person name="Chen Z."/>
        </authorList>
    </citation>
    <scope>NUCLEOTIDE SEQUENCE [LARGE SCALE GENOMIC DNA]</scope>
    <source>
        <strain evidence="1">CCNUC1</strain>
    </source>
</reference>
<protein>
    <submittedName>
        <fullName evidence="1">Uncharacterized protein</fullName>
    </submittedName>
</protein>
<dbReference type="EMBL" id="CP045226">
    <property type="protein sequence ID" value="QFS48588.1"/>
    <property type="molecule type" value="Genomic_DNA"/>
</dbReference>
<organism evidence="1 2">
    <name type="scientific">Nostoc sphaeroides CCNUC1</name>
    <dbReference type="NCBI Taxonomy" id="2653204"/>
    <lineage>
        <taxon>Bacteria</taxon>
        <taxon>Bacillati</taxon>
        <taxon>Cyanobacteriota</taxon>
        <taxon>Cyanophyceae</taxon>
        <taxon>Nostocales</taxon>
        <taxon>Nostocaceae</taxon>
        <taxon>Nostoc</taxon>
    </lineage>
</organism>
<dbReference type="AlphaFoldDB" id="A0A5P8W783"/>
<sequence length="44" mass="5219">MRCKYYKISSHHFFLLTSVYSADQVIELHDSQLTTSRLSRDLNN</sequence>
<gene>
    <name evidence="1" type="ORF">GXM_06082</name>
</gene>
<evidence type="ECO:0000313" key="2">
    <source>
        <dbReference type="Proteomes" id="UP000326678"/>
    </source>
</evidence>
<evidence type="ECO:0000313" key="1">
    <source>
        <dbReference type="EMBL" id="QFS48588.1"/>
    </source>
</evidence>
<accession>A0A5P8W783</accession>
<proteinExistence type="predicted"/>
<keyword evidence="2" id="KW-1185">Reference proteome</keyword>